<comment type="similarity">
    <text evidence="1">Belongs to the SUI1 family.</text>
</comment>
<name>A0A2S5BAV7_9BASI</name>
<dbReference type="AlphaFoldDB" id="A0A2S5BAV7"/>
<keyword evidence="2" id="KW-0648">Protein biosynthesis</keyword>
<dbReference type="OrthoDB" id="10248435at2759"/>
<dbReference type="Pfam" id="PF01253">
    <property type="entry name" value="SUI1"/>
    <property type="match status" value="1"/>
</dbReference>
<dbReference type="CDD" id="cd11566">
    <property type="entry name" value="eIF1_SUI1"/>
    <property type="match status" value="1"/>
</dbReference>
<comment type="caution">
    <text evidence="4">The sequence shown here is derived from an EMBL/GenBank/DDBJ whole genome shotgun (WGS) entry which is preliminary data.</text>
</comment>
<dbReference type="InterPro" id="IPR005874">
    <property type="entry name" value="SUI1_euk"/>
</dbReference>
<feature type="domain" description="SUI1" evidence="3">
    <location>
        <begin position="76"/>
        <end position="146"/>
    </location>
</feature>
<evidence type="ECO:0000259" key="3">
    <source>
        <dbReference type="PROSITE" id="PS50296"/>
    </source>
</evidence>
<evidence type="ECO:0000313" key="5">
    <source>
        <dbReference type="Proteomes" id="UP000237144"/>
    </source>
</evidence>
<dbReference type="Gene3D" id="3.30.780.10">
    <property type="entry name" value="SUI1-like domain"/>
    <property type="match status" value="1"/>
</dbReference>
<dbReference type="STRING" id="741276.A0A2S5BAV7"/>
<dbReference type="GO" id="GO:0003743">
    <property type="term" value="F:translation initiation factor activity"/>
    <property type="evidence" value="ECO:0007669"/>
    <property type="project" value="InterPro"/>
</dbReference>
<proteinExistence type="inferred from homology"/>
<dbReference type="SUPFAM" id="SSF55159">
    <property type="entry name" value="eIF1-like"/>
    <property type="match status" value="1"/>
</dbReference>
<organism evidence="4 5">
    <name type="scientific">Rhodotorula taiwanensis</name>
    <dbReference type="NCBI Taxonomy" id="741276"/>
    <lineage>
        <taxon>Eukaryota</taxon>
        <taxon>Fungi</taxon>
        <taxon>Dikarya</taxon>
        <taxon>Basidiomycota</taxon>
        <taxon>Pucciniomycotina</taxon>
        <taxon>Microbotryomycetes</taxon>
        <taxon>Sporidiobolales</taxon>
        <taxon>Sporidiobolaceae</taxon>
        <taxon>Rhodotorula</taxon>
    </lineage>
</organism>
<evidence type="ECO:0000256" key="2">
    <source>
        <dbReference type="ARBA" id="ARBA00022917"/>
    </source>
</evidence>
<keyword evidence="5" id="KW-1185">Reference proteome</keyword>
<gene>
    <name evidence="4" type="ORF">BMF94_3083</name>
</gene>
<dbReference type="EMBL" id="PJQD01000033">
    <property type="protein sequence ID" value="POY73912.1"/>
    <property type="molecule type" value="Genomic_DNA"/>
</dbReference>
<reference evidence="4 5" key="1">
    <citation type="journal article" date="2018" name="Front. Microbiol.">
        <title>Prospects for Fungal Bioremediation of Acidic Radioactive Waste Sites: Characterization and Genome Sequence of Rhodotorula taiwanensis MD1149.</title>
        <authorList>
            <person name="Tkavc R."/>
            <person name="Matrosova V.Y."/>
            <person name="Grichenko O.E."/>
            <person name="Gostincar C."/>
            <person name="Volpe R.P."/>
            <person name="Klimenkova P."/>
            <person name="Gaidamakova E.K."/>
            <person name="Zhou C.E."/>
            <person name="Stewart B.J."/>
            <person name="Lyman M.G."/>
            <person name="Malfatti S.A."/>
            <person name="Rubinfeld B."/>
            <person name="Courtot M."/>
            <person name="Singh J."/>
            <person name="Dalgard C.L."/>
            <person name="Hamilton T."/>
            <person name="Frey K.G."/>
            <person name="Gunde-Cimerman N."/>
            <person name="Dugan L."/>
            <person name="Daly M.J."/>
        </authorList>
    </citation>
    <scope>NUCLEOTIDE SEQUENCE [LARGE SCALE GENOMIC DNA]</scope>
    <source>
        <strain evidence="4 5">MD1149</strain>
    </source>
</reference>
<accession>A0A2S5BAV7</accession>
<dbReference type="InterPro" id="IPR001950">
    <property type="entry name" value="SUI1"/>
</dbReference>
<dbReference type="PROSITE" id="PS50296">
    <property type="entry name" value="SUI1"/>
    <property type="match status" value="1"/>
</dbReference>
<dbReference type="Proteomes" id="UP000237144">
    <property type="component" value="Unassembled WGS sequence"/>
</dbReference>
<dbReference type="InterPro" id="IPR036877">
    <property type="entry name" value="SUI1_dom_sf"/>
</dbReference>
<protein>
    <recommendedName>
        <fullName evidence="3">SUI1 domain-containing protein</fullName>
    </recommendedName>
</protein>
<sequence>MLASWQWGEEASEDELRWRANSTRVSTTPILLFAWRRGEGGLSQLLNKPYDAFADEGADEDTQLDAKAVKKQPDSIHIRIQQRNGRKTITTISGIPTDFDLKKLAKAMKKDFACNASIEEHEVHGQVLQMQGDQRQKSMDFFLKEGIATKETVKMHGF</sequence>
<dbReference type="PANTHER" id="PTHR10388">
    <property type="entry name" value="EUKARYOTIC TRANSLATION INITIATION FACTOR SUI1"/>
    <property type="match status" value="1"/>
</dbReference>
<evidence type="ECO:0000313" key="4">
    <source>
        <dbReference type="EMBL" id="POY73912.1"/>
    </source>
</evidence>
<evidence type="ECO:0000256" key="1">
    <source>
        <dbReference type="ARBA" id="ARBA00005422"/>
    </source>
</evidence>